<name>A0ACB8WZQ0_9TELE</name>
<organism evidence="1 2">
    <name type="scientific">Scortum barcoo</name>
    <name type="common">barcoo grunter</name>
    <dbReference type="NCBI Taxonomy" id="214431"/>
    <lineage>
        <taxon>Eukaryota</taxon>
        <taxon>Metazoa</taxon>
        <taxon>Chordata</taxon>
        <taxon>Craniata</taxon>
        <taxon>Vertebrata</taxon>
        <taxon>Euteleostomi</taxon>
        <taxon>Actinopterygii</taxon>
        <taxon>Neopterygii</taxon>
        <taxon>Teleostei</taxon>
        <taxon>Neoteleostei</taxon>
        <taxon>Acanthomorphata</taxon>
        <taxon>Eupercaria</taxon>
        <taxon>Centrarchiformes</taxon>
        <taxon>Terapontoidei</taxon>
        <taxon>Terapontidae</taxon>
        <taxon>Scortum</taxon>
    </lineage>
</organism>
<comment type="caution">
    <text evidence="1">The sequence shown here is derived from an EMBL/GenBank/DDBJ whole genome shotgun (WGS) entry which is preliminary data.</text>
</comment>
<dbReference type="EMBL" id="CM041534">
    <property type="protein sequence ID" value="KAI3373186.1"/>
    <property type="molecule type" value="Genomic_DNA"/>
</dbReference>
<protein>
    <submittedName>
        <fullName evidence="1">Uncharacterized protein</fullName>
    </submittedName>
</protein>
<accession>A0ACB8WZQ0</accession>
<evidence type="ECO:0000313" key="2">
    <source>
        <dbReference type="Proteomes" id="UP000831701"/>
    </source>
</evidence>
<sequence>MLYLDAEAVALHSACEEGLCLISLPLKSPAGANDVMASPPGELAAPVPSQEPAALLPPSAGSSTQLVEVTSPPAQPPSTQTKQAIDDLYDRSCEGLEADQRLQLRKLLDLFSDIFAARHEDCTHTSLVHHNIDTGNAHPICLHPRRLPLTKRALAEQKIKEMMEAGIIEPSTSPWVALVVLVKKKDGTWWCFCVDYRLLNKVTRKDSYPLPLVDDALDFIAGSCWFSSLDLQSGYWQVELAPEARPKTAFSIGQGLWQVKVMPFGLCNAPDTFEHLMERVLADIPWDRCVVYLETTSSPMLQTLTVHWPI</sequence>
<dbReference type="Proteomes" id="UP000831701">
    <property type="component" value="Chromosome 4"/>
</dbReference>
<reference evidence="1" key="1">
    <citation type="submission" date="2022-04" db="EMBL/GenBank/DDBJ databases">
        <title>Jade perch genome.</title>
        <authorList>
            <person name="Chao B."/>
        </authorList>
    </citation>
    <scope>NUCLEOTIDE SEQUENCE</scope>
    <source>
        <strain evidence="1">CB-2022</strain>
    </source>
</reference>
<keyword evidence="2" id="KW-1185">Reference proteome</keyword>
<gene>
    <name evidence="1" type="ORF">L3Q82_006504</name>
</gene>
<evidence type="ECO:0000313" key="1">
    <source>
        <dbReference type="EMBL" id="KAI3373186.1"/>
    </source>
</evidence>
<proteinExistence type="predicted"/>